<accession>A0A2Y8ZP26</accession>
<dbReference type="EMBL" id="UESZ01000001">
    <property type="protein sequence ID" value="SSA33574.1"/>
    <property type="molecule type" value="Genomic_DNA"/>
</dbReference>
<keyword evidence="2 5" id="KW-0238">DNA-binding</keyword>
<evidence type="ECO:0000256" key="1">
    <source>
        <dbReference type="ARBA" id="ARBA00023015"/>
    </source>
</evidence>
<dbReference type="AlphaFoldDB" id="A0A2Y8ZP26"/>
<keyword evidence="1" id="KW-0805">Transcription regulation</keyword>
<sequence>MSEQAKVAAAPVGRRRLIVLHSSPVVADALREGLDGADHVVAVDAFYSWADFARRWDFAPAWAIVDAYLDDHVPLALKVRSLVRERSGVIVLGTRYSPALRERAFAEGAVAWLEPSRALDSIVTTICAMTAERPHRRPDRAATGTTLTDRELQLASLHASRRGLTPAAIGRSLGLAPATVKTHIAATRRKYRQNGVPVRSREELAAALIADGYLIGDDDWQRQARW</sequence>
<dbReference type="SMART" id="SM00421">
    <property type="entry name" value="HTH_LUXR"/>
    <property type="match status" value="1"/>
</dbReference>
<dbReference type="OrthoDB" id="4860622at2"/>
<keyword evidence="3" id="KW-0804">Transcription</keyword>
<dbReference type="SUPFAM" id="SSF52172">
    <property type="entry name" value="CheY-like"/>
    <property type="match status" value="1"/>
</dbReference>
<keyword evidence="6" id="KW-1185">Reference proteome</keyword>
<feature type="domain" description="HTH luxR-type" evidence="4">
    <location>
        <begin position="144"/>
        <end position="208"/>
    </location>
</feature>
<dbReference type="Gene3D" id="1.10.10.10">
    <property type="entry name" value="Winged helix-like DNA-binding domain superfamily/Winged helix DNA-binding domain"/>
    <property type="match status" value="1"/>
</dbReference>
<dbReference type="InterPro" id="IPR016032">
    <property type="entry name" value="Sig_transdc_resp-reg_C-effctor"/>
</dbReference>
<dbReference type="RefSeq" id="WP_109684256.1">
    <property type="nucleotide sequence ID" value="NZ_QGDN01000001.1"/>
</dbReference>
<name>A0A2Y8ZP26_9MICO</name>
<protein>
    <submittedName>
        <fullName evidence="5">DNA-binding response regulator, NarL/FixJ family, contains REC and HTH domains</fullName>
    </submittedName>
</protein>
<dbReference type="InterPro" id="IPR036388">
    <property type="entry name" value="WH-like_DNA-bd_sf"/>
</dbReference>
<organism evidence="5 6">
    <name type="scientific">Branchiibius hedensis</name>
    <dbReference type="NCBI Taxonomy" id="672460"/>
    <lineage>
        <taxon>Bacteria</taxon>
        <taxon>Bacillati</taxon>
        <taxon>Actinomycetota</taxon>
        <taxon>Actinomycetes</taxon>
        <taxon>Micrococcales</taxon>
        <taxon>Dermacoccaceae</taxon>
        <taxon>Branchiibius</taxon>
    </lineage>
</organism>
<evidence type="ECO:0000259" key="4">
    <source>
        <dbReference type="SMART" id="SM00421"/>
    </source>
</evidence>
<evidence type="ECO:0000313" key="5">
    <source>
        <dbReference type="EMBL" id="SSA33574.1"/>
    </source>
</evidence>
<gene>
    <name evidence="5" type="ORF">SAMN04489750_0858</name>
</gene>
<dbReference type="Pfam" id="PF00196">
    <property type="entry name" value="GerE"/>
    <property type="match status" value="1"/>
</dbReference>
<proteinExistence type="predicted"/>
<dbReference type="SUPFAM" id="SSF46894">
    <property type="entry name" value="C-terminal effector domain of the bipartite response regulators"/>
    <property type="match status" value="1"/>
</dbReference>
<dbReference type="InterPro" id="IPR011006">
    <property type="entry name" value="CheY-like_superfamily"/>
</dbReference>
<dbReference type="Proteomes" id="UP000250028">
    <property type="component" value="Unassembled WGS sequence"/>
</dbReference>
<dbReference type="GO" id="GO:0003677">
    <property type="term" value="F:DNA binding"/>
    <property type="evidence" value="ECO:0007669"/>
    <property type="project" value="UniProtKB-KW"/>
</dbReference>
<evidence type="ECO:0000256" key="2">
    <source>
        <dbReference type="ARBA" id="ARBA00023125"/>
    </source>
</evidence>
<evidence type="ECO:0000313" key="6">
    <source>
        <dbReference type="Proteomes" id="UP000250028"/>
    </source>
</evidence>
<dbReference type="GO" id="GO:0006355">
    <property type="term" value="P:regulation of DNA-templated transcription"/>
    <property type="evidence" value="ECO:0007669"/>
    <property type="project" value="InterPro"/>
</dbReference>
<evidence type="ECO:0000256" key="3">
    <source>
        <dbReference type="ARBA" id="ARBA00023163"/>
    </source>
</evidence>
<dbReference type="PANTHER" id="PTHR44688">
    <property type="entry name" value="DNA-BINDING TRANSCRIPTIONAL ACTIVATOR DEVR_DOSR"/>
    <property type="match status" value="1"/>
</dbReference>
<dbReference type="PANTHER" id="PTHR44688:SF16">
    <property type="entry name" value="DNA-BINDING TRANSCRIPTIONAL ACTIVATOR DEVR_DOSR"/>
    <property type="match status" value="1"/>
</dbReference>
<dbReference type="InterPro" id="IPR000792">
    <property type="entry name" value="Tscrpt_reg_LuxR_C"/>
</dbReference>
<reference evidence="6" key="1">
    <citation type="submission" date="2016-10" db="EMBL/GenBank/DDBJ databases">
        <authorList>
            <person name="Varghese N."/>
            <person name="Submissions S."/>
        </authorList>
    </citation>
    <scope>NUCLEOTIDE SEQUENCE [LARGE SCALE GENOMIC DNA]</scope>
    <source>
        <strain evidence="6">DSM 22951</strain>
    </source>
</reference>